<evidence type="ECO:0000313" key="3">
    <source>
        <dbReference type="Proteomes" id="UP000182985"/>
    </source>
</evidence>
<comment type="caution">
    <text evidence="2">The sequence shown here is derived from an EMBL/GenBank/DDBJ whole genome shotgun (WGS) entry which is preliminary data.</text>
</comment>
<dbReference type="AlphaFoldDB" id="A0A1J6HKV1"/>
<sequence length="63" mass="6776">MPLFFLSASQGQKPPGTKPLGQPRKSLEDPWGPPIRGGLIDQLWRGVNVDSAPKLDQKAANPA</sequence>
<reference evidence="2 3" key="1">
    <citation type="submission" date="2016-10" db="EMBL/GenBank/DDBJ databases">
        <title>The Draft Genome Sequence of the Potato Rhizosphere Bacteria Ochrobactrum sp. IPA7.2.</title>
        <authorList>
            <person name="Gogoleva N.E."/>
            <person name="Khlopko Y.A."/>
            <person name="Burygin G.L."/>
            <person name="Plotnikov A.O."/>
        </authorList>
    </citation>
    <scope>NUCLEOTIDE SEQUENCE [LARGE SCALE GENOMIC DNA]</scope>
    <source>
        <strain evidence="2 3">IPA7.2</strain>
    </source>
</reference>
<dbReference type="Proteomes" id="UP000182985">
    <property type="component" value="Unassembled WGS sequence"/>
</dbReference>
<name>A0A1J6HKV1_9HYPH</name>
<feature type="region of interest" description="Disordered" evidence="1">
    <location>
        <begin position="1"/>
        <end position="35"/>
    </location>
</feature>
<evidence type="ECO:0000313" key="2">
    <source>
        <dbReference type="EMBL" id="OIS93105.1"/>
    </source>
</evidence>
<gene>
    <name evidence="2" type="ORF">BLA27_12645</name>
</gene>
<protein>
    <submittedName>
        <fullName evidence="2">Uncharacterized protein</fullName>
    </submittedName>
</protein>
<dbReference type="EMBL" id="MOEC01000011">
    <property type="protein sequence ID" value="OIS93105.1"/>
    <property type="molecule type" value="Genomic_DNA"/>
</dbReference>
<accession>A0A1J6HKV1</accession>
<proteinExistence type="predicted"/>
<keyword evidence="3" id="KW-1185">Reference proteome</keyword>
<evidence type="ECO:0000256" key="1">
    <source>
        <dbReference type="SAM" id="MobiDB-lite"/>
    </source>
</evidence>
<organism evidence="2 3">
    <name type="scientific">Brucella cytisi</name>
    <dbReference type="NCBI Taxonomy" id="407152"/>
    <lineage>
        <taxon>Bacteria</taxon>
        <taxon>Pseudomonadati</taxon>
        <taxon>Pseudomonadota</taxon>
        <taxon>Alphaproteobacteria</taxon>
        <taxon>Hyphomicrobiales</taxon>
        <taxon>Brucellaceae</taxon>
        <taxon>Brucella/Ochrobactrum group</taxon>
        <taxon>Brucella</taxon>
    </lineage>
</organism>